<evidence type="ECO:0000256" key="5">
    <source>
        <dbReference type="ARBA" id="ARBA00022692"/>
    </source>
</evidence>
<keyword evidence="7 8" id="KW-0472">Membrane</keyword>
<dbReference type="Proteomes" id="UP000094609">
    <property type="component" value="Chromosome"/>
</dbReference>
<evidence type="ECO:0000256" key="8">
    <source>
        <dbReference type="SAM" id="Phobius"/>
    </source>
</evidence>
<keyword evidence="10" id="KW-1185">Reference proteome</keyword>
<evidence type="ECO:0000256" key="7">
    <source>
        <dbReference type="ARBA" id="ARBA00023136"/>
    </source>
</evidence>
<protein>
    <submittedName>
        <fullName evidence="9">Auxin efflux carrier (AEC) family transporter</fullName>
    </submittedName>
</protein>
<dbReference type="KEGG" id="shal:SHALO_2005"/>
<feature type="transmembrane region" description="Helical" evidence="8">
    <location>
        <begin position="6"/>
        <end position="27"/>
    </location>
</feature>
<dbReference type="AlphaFoldDB" id="A0A1D7TLB6"/>
<name>A0A1D7TLB6_9BACT</name>
<dbReference type="PANTHER" id="PTHR36838">
    <property type="entry name" value="AUXIN EFFLUX CARRIER FAMILY PROTEIN"/>
    <property type="match status" value="1"/>
</dbReference>
<evidence type="ECO:0000313" key="10">
    <source>
        <dbReference type="Proteomes" id="UP000094609"/>
    </source>
</evidence>
<evidence type="ECO:0000256" key="6">
    <source>
        <dbReference type="ARBA" id="ARBA00022989"/>
    </source>
</evidence>
<evidence type="ECO:0000313" key="9">
    <source>
        <dbReference type="EMBL" id="AOO65776.1"/>
    </source>
</evidence>
<feature type="transmembrane region" description="Helical" evidence="8">
    <location>
        <begin position="195"/>
        <end position="214"/>
    </location>
</feature>
<evidence type="ECO:0000256" key="2">
    <source>
        <dbReference type="ARBA" id="ARBA00010145"/>
    </source>
</evidence>
<dbReference type="Gene3D" id="1.20.1530.20">
    <property type="match status" value="1"/>
</dbReference>
<keyword evidence="5 8" id="KW-0812">Transmembrane</keyword>
<dbReference type="EMBL" id="CP017111">
    <property type="protein sequence ID" value="AOO65776.1"/>
    <property type="molecule type" value="Genomic_DNA"/>
</dbReference>
<keyword evidence="6 8" id="KW-1133">Transmembrane helix</keyword>
<reference evidence="10" key="1">
    <citation type="submission" date="2016-08" db="EMBL/GenBank/DDBJ databases">
        <title>Complete genome sequence of the organohalide-respiring Epsilonproteobacterium Sulfurospirillum halorespirans.</title>
        <authorList>
            <person name="Goris T."/>
            <person name="Zimmermann J."/>
            <person name="Schenz B."/>
            <person name="Lemos M."/>
            <person name="Hackermueller J."/>
            <person name="Diekert G."/>
        </authorList>
    </citation>
    <scope>NUCLEOTIDE SEQUENCE [LARGE SCALE GENOMIC DNA]</scope>
    <source>
        <strain>DSM 13726</strain>
        <strain evidence="10">PCE-M2</strain>
    </source>
</reference>
<accession>A0A1D7TLB6</accession>
<keyword evidence="4" id="KW-1003">Cell membrane</keyword>
<sequence>MPLHVKEVMMIENVAPVFIFVALGYLFKKIKHDISEALTEFVIYFSLPALALSKIRHMTFSHEVFLIILIAYITMALSLALGYCAGRLMKLDRKNLVTMMVIVGFGNTGFVGFSYIESFYSLHAVSYALVYDQMGTFIALMAFGIPLIAWGGGREQRVRDVAKQVAFSPPLLAIFVAIGFQGTEFPPLIETILDKFQATLIPLVTAIVGMKLEFRTLSLYFKENMVALSLKMVIAPSLMLIGFYVFADLKAEWVKVTFLETAMPPMTLAVVFGIRGGLNRELLINALALGILFSFISMGVWNLIIS</sequence>
<feature type="transmembrane region" description="Helical" evidence="8">
    <location>
        <begin position="253"/>
        <end position="274"/>
    </location>
</feature>
<comment type="subcellular location">
    <subcellularLocation>
        <location evidence="1">Cell membrane</location>
        <topology evidence="1">Multi-pass membrane protein</topology>
    </subcellularLocation>
</comment>
<dbReference type="STRING" id="1193502.SHALO_2005"/>
<evidence type="ECO:0000256" key="4">
    <source>
        <dbReference type="ARBA" id="ARBA00022475"/>
    </source>
</evidence>
<dbReference type="InterPro" id="IPR038770">
    <property type="entry name" value="Na+/solute_symporter_sf"/>
</dbReference>
<comment type="similarity">
    <text evidence="2">Belongs to the auxin efflux carrier (TC 2.A.69) family.</text>
</comment>
<dbReference type="PATRIC" id="fig|1193502.14.peg.2038"/>
<proteinExistence type="inferred from homology"/>
<dbReference type="Pfam" id="PF03547">
    <property type="entry name" value="Mem_trans"/>
    <property type="match status" value="1"/>
</dbReference>
<feature type="transmembrane region" description="Helical" evidence="8">
    <location>
        <begin position="226"/>
        <end position="247"/>
    </location>
</feature>
<feature type="transmembrane region" description="Helical" evidence="8">
    <location>
        <begin position="96"/>
        <end position="116"/>
    </location>
</feature>
<feature type="transmembrane region" description="Helical" evidence="8">
    <location>
        <begin position="136"/>
        <end position="153"/>
    </location>
</feature>
<evidence type="ECO:0000256" key="1">
    <source>
        <dbReference type="ARBA" id="ARBA00004651"/>
    </source>
</evidence>
<keyword evidence="3" id="KW-0813">Transport</keyword>
<gene>
    <name evidence="9" type="ORF">SHALO_2005</name>
</gene>
<dbReference type="InterPro" id="IPR004776">
    <property type="entry name" value="Mem_transp_PIN-like"/>
</dbReference>
<feature type="transmembrane region" description="Helical" evidence="8">
    <location>
        <begin position="64"/>
        <end position="84"/>
    </location>
</feature>
<feature type="transmembrane region" description="Helical" evidence="8">
    <location>
        <begin position="286"/>
        <end position="305"/>
    </location>
</feature>
<feature type="transmembrane region" description="Helical" evidence="8">
    <location>
        <begin position="34"/>
        <end position="52"/>
    </location>
</feature>
<dbReference type="GO" id="GO:0005886">
    <property type="term" value="C:plasma membrane"/>
    <property type="evidence" value="ECO:0007669"/>
    <property type="project" value="UniProtKB-SubCell"/>
</dbReference>
<dbReference type="PANTHER" id="PTHR36838:SF1">
    <property type="entry name" value="SLR1864 PROTEIN"/>
    <property type="match status" value="1"/>
</dbReference>
<organism evidence="9 10">
    <name type="scientific">Sulfurospirillum halorespirans DSM 13726</name>
    <dbReference type="NCBI Taxonomy" id="1193502"/>
    <lineage>
        <taxon>Bacteria</taxon>
        <taxon>Pseudomonadati</taxon>
        <taxon>Campylobacterota</taxon>
        <taxon>Epsilonproteobacteria</taxon>
        <taxon>Campylobacterales</taxon>
        <taxon>Sulfurospirillaceae</taxon>
        <taxon>Sulfurospirillum</taxon>
    </lineage>
</organism>
<evidence type="ECO:0000256" key="3">
    <source>
        <dbReference type="ARBA" id="ARBA00022448"/>
    </source>
</evidence>
<dbReference type="GO" id="GO:0055085">
    <property type="term" value="P:transmembrane transport"/>
    <property type="evidence" value="ECO:0007669"/>
    <property type="project" value="InterPro"/>
</dbReference>
<feature type="transmembrane region" description="Helical" evidence="8">
    <location>
        <begin position="165"/>
        <end position="183"/>
    </location>
</feature>